<evidence type="ECO:0000313" key="3">
    <source>
        <dbReference type="Proteomes" id="UP000231279"/>
    </source>
</evidence>
<dbReference type="Pfam" id="PF01535">
    <property type="entry name" value="PPR"/>
    <property type="match status" value="1"/>
</dbReference>
<dbReference type="EMBL" id="NKXS01000899">
    <property type="protein sequence ID" value="PIN21722.1"/>
    <property type="molecule type" value="Genomic_DNA"/>
</dbReference>
<keyword evidence="1" id="KW-0677">Repeat</keyword>
<sequence>MAIQHVRAYWVMGSARSAFKCFLRPSPGEVSARGAPATTMMRLNRLTFCLKCMKKSFLEGKASDIGQRNAAGFVEALRSFGTSNGYWLSKPITRTMQEEIVNALYLGERSRASFLLSELGTGGQALQAGDFIYILQYCARKPDPLFVMETWRRMEEKDIELSGKCLFLIIRALCKGGYLKEAFNILSLHRENSEMYPTLPVYNNLLEACFQMNGLNHASECLDLMEQQGVGKNAMTYTLLLKLAVLRQDLSAVHEIWKEYINCHSLSIIALRKFIWSFTKLRDLESACVALQQMVSAAFQNKVSITKTAEGRLFDSRLDIPIPAHDELTWNRYGKSNHTSIPSSFKYYKGKDSNKGVLVGMEVKEVGADRLSLPAKPFSGPVMKLLRWSFGDIIHACANLRNIKLAKRLMLQV</sequence>
<evidence type="ECO:0000313" key="2">
    <source>
        <dbReference type="EMBL" id="PIN21722.1"/>
    </source>
</evidence>
<accession>A0A2G9HW38</accession>
<organism evidence="2 3">
    <name type="scientific">Handroanthus impetiginosus</name>
    <dbReference type="NCBI Taxonomy" id="429701"/>
    <lineage>
        <taxon>Eukaryota</taxon>
        <taxon>Viridiplantae</taxon>
        <taxon>Streptophyta</taxon>
        <taxon>Embryophyta</taxon>
        <taxon>Tracheophyta</taxon>
        <taxon>Spermatophyta</taxon>
        <taxon>Magnoliopsida</taxon>
        <taxon>eudicotyledons</taxon>
        <taxon>Gunneridae</taxon>
        <taxon>Pentapetalae</taxon>
        <taxon>asterids</taxon>
        <taxon>lamiids</taxon>
        <taxon>Lamiales</taxon>
        <taxon>Bignoniaceae</taxon>
        <taxon>Crescentiina</taxon>
        <taxon>Tabebuia alliance</taxon>
        <taxon>Handroanthus</taxon>
    </lineage>
</organism>
<evidence type="ECO:0000256" key="1">
    <source>
        <dbReference type="ARBA" id="ARBA00022737"/>
    </source>
</evidence>
<reference evidence="3" key="1">
    <citation type="journal article" date="2018" name="Gigascience">
        <title>Genome assembly of the Pink Ipe (Handroanthus impetiginosus, Bignoniaceae), a highly valued, ecologically keystone Neotropical timber forest tree.</title>
        <authorList>
            <person name="Silva-Junior O.B."/>
            <person name="Grattapaglia D."/>
            <person name="Novaes E."/>
            <person name="Collevatti R.G."/>
        </authorList>
    </citation>
    <scope>NUCLEOTIDE SEQUENCE [LARGE SCALE GENOMIC DNA]</scope>
    <source>
        <strain evidence="3">cv. UFG-1</strain>
    </source>
</reference>
<dbReference type="STRING" id="429701.A0A2G9HW38"/>
<dbReference type="InterPro" id="IPR011990">
    <property type="entry name" value="TPR-like_helical_dom_sf"/>
</dbReference>
<dbReference type="Gene3D" id="1.25.40.10">
    <property type="entry name" value="Tetratricopeptide repeat domain"/>
    <property type="match status" value="1"/>
</dbReference>
<protein>
    <recommendedName>
        <fullName evidence="4">Pentacotripeptide-repeat region of PRORP domain-containing protein</fullName>
    </recommendedName>
</protein>
<gene>
    <name evidence="2" type="ORF">CDL12_05577</name>
</gene>
<keyword evidence="3" id="KW-1185">Reference proteome</keyword>
<evidence type="ECO:0008006" key="4">
    <source>
        <dbReference type="Google" id="ProtNLM"/>
    </source>
</evidence>
<dbReference type="PANTHER" id="PTHR47859">
    <property type="entry name" value="PENTATRICOPEPTIDE REPEAT-CONTAINING PROTEIN"/>
    <property type="match status" value="1"/>
</dbReference>
<dbReference type="AlphaFoldDB" id="A0A2G9HW38"/>
<dbReference type="InterPro" id="IPR002885">
    <property type="entry name" value="PPR_rpt"/>
</dbReference>
<dbReference type="Proteomes" id="UP000231279">
    <property type="component" value="Unassembled WGS sequence"/>
</dbReference>
<dbReference type="Pfam" id="PF13812">
    <property type="entry name" value="PPR_3"/>
    <property type="match status" value="1"/>
</dbReference>
<dbReference type="PANTHER" id="PTHR47859:SF1">
    <property type="entry name" value="PENTATRICOPEPTIDE REPEAT-CONTAINING PROTEIN"/>
    <property type="match status" value="1"/>
</dbReference>
<comment type="caution">
    <text evidence="2">The sequence shown here is derived from an EMBL/GenBank/DDBJ whole genome shotgun (WGS) entry which is preliminary data.</text>
</comment>
<name>A0A2G9HW38_9LAMI</name>
<proteinExistence type="predicted"/>
<dbReference type="OrthoDB" id="119302at2759"/>